<comment type="caution">
    <text evidence="1">The sequence shown here is derived from an EMBL/GenBank/DDBJ whole genome shotgun (WGS) entry which is preliminary data.</text>
</comment>
<organism evidence="1 2">
    <name type="scientific">Spirosoma sordidisoli</name>
    <dbReference type="NCBI Taxonomy" id="2502893"/>
    <lineage>
        <taxon>Bacteria</taxon>
        <taxon>Pseudomonadati</taxon>
        <taxon>Bacteroidota</taxon>
        <taxon>Cytophagia</taxon>
        <taxon>Cytophagales</taxon>
        <taxon>Cytophagaceae</taxon>
        <taxon>Spirosoma</taxon>
    </lineage>
</organism>
<dbReference type="Proteomes" id="UP000290407">
    <property type="component" value="Unassembled WGS sequence"/>
</dbReference>
<evidence type="ECO:0000313" key="1">
    <source>
        <dbReference type="EMBL" id="RYC69756.1"/>
    </source>
</evidence>
<reference evidence="1 2" key="1">
    <citation type="submission" date="2019-01" db="EMBL/GenBank/DDBJ databases">
        <title>Spirosoma flava sp. nov., a propanil-degrading bacterium isolated from herbicide-contaminated soil.</title>
        <authorList>
            <person name="Zhang L."/>
            <person name="Jiang J.-D."/>
        </authorList>
    </citation>
    <scope>NUCLEOTIDE SEQUENCE [LARGE SCALE GENOMIC DNA]</scope>
    <source>
        <strain evidence="1 2">TY50</strain>
    </source>
</reference>
<sequence>MAKLSTQLALRVLLTDDDYLRTWLEAGYTKEDRSRLKYRFDRDQLSLDLMEEILTRCGFTVAVEKQWNRPQKGH</sequence>
<dbReference type="AlphaFoldDB" id="A0A4Q2UKL5"/>
<protein>
    <submittedName>
        <fullName evidence="1">Uncharacterized protein</fullName>
    </submittedName>
</protein>
<evidence type="ECO:0000313" key="2">
    <source>
        <dbReference type="Proteomes" id="UP000290407"/>
    </source>
</evidence>
<dbReference type="EMBL" id="SBLB01000003">
    <property type="protein sequence ID" value="RYC69756.1"/>
    <property type="molecule type" value="Genomic_DNA"/>
</dbReference>
<gene>
    <name evidence="1" type="ORF">EQG79_14265</name>
</gene>
<dbReference type="RefSeq" id="WP_129602075.1">
    <property type="nucleotide sequence ID" value="NZ_SBLB01000003.1"/>
</dbReference>
<keyword evidence="2" id="KW-1185">Reference proteome</keyword>
<proteinExistence type="predicted"/>
<accession>A0A4Q2UKL5</accession>
<name>A0A4Q2UKL5_9BACT</name>